<name>A0A975PGQ3_9BACT</name>
<evidence type="ECO:0000313" key="3">
    <source>
        <dbReference type="Proteomes" id="UP000676169"/>
    </source>
</evidence>
<organism evidence="2 3">
    <name type="scientific">Luteolibacter ambystomatis</name>
    <dbReference type="NCBI Taxonomy" id="2824561"/>
    <lineage>
        <taxon>Bacteria</taxon>
        <taxon>Pseudomonadati</taxon>
        <taxon>Verrucomicrobiota</taxon>
        <taxon>Verrucomicrobiia</taxon>
        <taxon>Verrucomicrobiales</taxon>
        <taxon>Verrucomicrobiaceae</taxon>
        <taxon>Luteolibacter</taxon>
    </lineage>
</organism>
<proteinExistence type="predicted"/>
<dbReference type="AlphaFoldDB" id="A0A975PGQ3"/>
<dbReference type="Proteomes" id="UP000676169">
    <property type="component" value="Chromosome"/>
</dbReference>
<dbReference type="KEGG" id="lamb:KBB96_07925"/>
<keyword evidence="1" id="KW-0812">Transmembrane</keyword>
<feature type="transmembrane region" description="Helical" evidence="1">
    <location>
        <begin position="93"/>
        <end position="116"/>
    </location>
</feature>
<keyword evidence="3" id="KW-1185">Reference proteome</keyword>
<protein>
    <submittedName>
        <fullName evidence="2">Uncharacterized protein</fullName>
    </submittedName>
</protein>
<accession>A0A975PGQ3</accession>
<feature type="transmembrane region" description="Helical" evidence="1">
    <location>
        <begin position="64"/>
        <end position="87"/>
    </location>
</feature>
<evidence type="ECO:0000313" key="2">
    <source>
        <dbReference type="EMBL" id="QUE52810.1"/>
    </source>
</evidence>
<keyword evidence="1" id="KW-0472">Membrane</keyword>
<dbReference type="Gene3D" id="3.40.1000.10">
    <property type="entry name" value="Mog1/PsbP, alpha/beta/alpha sandwich"/>
    <property type="match status" value="1"/>
</dbReference>
<sequence>MLNVTAALRNADLAEGGRMNVFISTKYLAADDPMSEAGRNVMPDTLSHTLPLLAAMSAQQAGQLTVIVVMAVAVPALFILSLVRLIMTKKPVWIAGLIVSVLLGIGGLGAGVTALIRKAREAESTPTVVSSTDHHIRARIPGHWKTMTDLNKQATLQVGNTTRTEFFVVISEPKAELELTLDEYADLASEHVMGALQKPERGTKTRVTIDGNPAIQYELKGTIQKVPLVYLQTTVESADGFHQLIMWTIQSKQAIAFPIFKDVLESLKVEETAKTEES</sequence>
<evidence type="ECO:0000256" key="1">
    <source>
        <dbReference type="SAM" id="Phobius"/>
    </source>
</evidence>
<keyword evidence="1" id="KW-1133">Transmembrane helix</keyword>
<dbReference type="RefSeq" id="WP_211634123.1">
    <property type="nucleotide sequence ID" value="NZ_CP073100.1"/>
</dbReference>
<gene>
    <name evidence="2" type="ORF">KBB96_07925</name>
</gene>
<reference evidence="2" key="1">
    <citation type="submission" date="2021-04" db="EMBL/GenBank/DDBJ databases">
        <title>Luteolibacter sp. 32A isolated from the skin of an Anderson's salamander (Ambystoma andersonii).</title>
        <authorList>
            <person name="Spergser J."/>
            <person name="Busse H.-J."/>
        </authorList>
    </citation>
    <scope>NUCLEOTIDE SEQUENCE</scope>
    <source>
        <strain evidence="2">32A</strain>
    </source>
</reference>
<dbReference type="EMBL" id="CP073100">
    <property type="protein sequence ID" value="QUE52810.1"/>
    <property type="molecule type" value="Genomic_DNA"/>
</dbReference>